<dbReference type="AlphaFoldDB" id="A0A1F7WDY9"/>
<dbReference type="InterPro" id="IPR036899">
    <property type="entry name" value="Ribosomal_uL13_sf"/>
</dbReference>
<dbReference type="Proteomes" id="UP000176988">
    <property type="component" value="Unassembled WGS sequence"/>
</dbReference>
<comment type="similarity">
    <text evidence="1 4">Belongs to the universal ribosomal protein uL13 family.</text>
</comment>
<dbReference type="NCBIfam" id="TIGR01066">
    <property type="entry name" value="rplM_bact"/>
    <property type="match status" value="1"/>
</dbReference>
<sequence>MATSINRETIKIDATGQSIGRLASEAAKLLIGKHKPQYEPQKDMGDIVEIRNAAQVQVLGNKLEQKTYYHYSGYPGGMKERTLKEVMTKDPSEAIKRAVKNMLPKNRLQNGRLKRLKVYND</sequence>
<dbReference type="PANTHER" id="PTHR11545:SF2">
    <property type="entry name" value="LARGE RIBOSOMAL SUBUNIT PROTEIN UL13M"/>
    <property type="match status" value="1"/>
</dbReference>
<comment type="caution">
    <text evidence="5">The sequence shown here is derived from an EMBL/GenBank/DDBJ whole genome shotgun (WGS) entry which is preliminary data.</text>
</comment>
<evidence type="ECO:0000256" key="1">
    <source>
        <dbReference type="ARBA" id="ARBA00006227"/>
    </source>
</evidence>
<dbReference type="GO" id="GO:0003735">
    <property type="term" value="F:structural constituent of ribosome"/>
    <property type="evidence" value="ECO:0007669"/>
    <property type="project" value="InterPro"/>
</dbReference>
<dbReference type="GO" id="GO:0006412">
    <property type="term" value="P:translation"/>
    <property type="evidence" value="ECO:0007669"/>
    <property type="project" value="UniProtKB-UniRule"/>
</dbReference>
<evidence type="ECO:0000313" key="5">
    <source>
        <dbReference type="EMBL" id="OGM01032.1"/>
    </source>
</evidence>
<comment type="subunit">
    <text evidence="4">Part of the 50S ribosomal subunit.</text>
</comment>
<evidence type="ECO:0000313" key="6">
    <source>
        <dbReference type="Proteomes" id="UP000176988"/>
    </source>
</evidence>
<organism evidence="5 6">
    <name type="scientific">Candidatus Uhrbacteria bacterium RIFOXYC2_FULL_47_19</name>
    <dbReference type="NCBI Taxonomy" id="1802424"/>
    <lineage>
        <taxon>Bacteria</taxon>
        <taxon>Candidatus Uhriibacteriota</taxon>
    </lineage>
</organism>
<protein>
    <recommendedName>
        <fullName evidence="4">Large ribosomal subunit protein uL13</fullName>
    </recommendedName>
</protein>
<dbReference type="PIRSF" id="PIRSF002181">
    <property type="entry name" value="Ribosomal_L13"/>
    <property type="match status" value="1"/>
</dbReference>
<dbReference type="PANTHER" id="PTHR11545">
    <property type="entry name" value="RIBOSOMAL PROTEIN L13"/>
    <property type="match status" value="1"/>
</dbReference>
<dbReference type="CDD" id="cd00392">
    <property type="entry name" value="Ribosomal_L13"/>
    <property type="match status" value="1"/>
</dbReference>
<proteinExistence type="inferred from homology"/>
<dbReference type="Pfam" id="PF00572">
    <property type="entry name" value="Ribosomal_L13"/>
    <property type="match status" value="1"/>
</dbReference>
<comment type="function">
    <text evidence="4">This protein is one of the early assembly proteins of the 50S ribosomal subunit, although it is not seen to bind rRNA by itself. It is important during the early stages of 50S assembly.</text>
</comment>
<dbReference type="SUPFAM" id="SSF52161">
    <property type="entry name" value="Ribosomal protein L13"/>
    <property type="match status" value="1"/>
</dbReference>
<reference evidence="5 6" key="1">
    <citation type="journal article" date="2016" name="Nat. Commun.">
        <title>Thousands of microbial genomes shed light on interconnected biogeochemical processes in an aquifer system.</title>
        <authorList>
            <person name="Anantharaman K."/>
            <person name="Brown C.T."/>
            <person name="Hug L.A."/>
            <person name="Sharon I."/>
            <person name="Castelle C.J."/>
            <person name="Probst A.J."/>
            <person name="Thomas B.C."/>
            <person name="Singh A."/>
            <person name="Wilkins M.J."/>
            <person name="Karaoz U."/>
            <person name="Brodie E.L."/>
            <person name="Williams K.H."/>
            <person name="Hubbard S.S."/>
            <person name="Banfield J.F."/>
        </authorList>
    </citation>
    <scope>NUCLEOTIDE SEQUENCE [LARGE SCALE GENOMIC DNA]</scope>
</reference>
<evidence type="ECO:0000256" key="3">
    <source>
        <dbReference type="ARBA" id="ARBA00023274"/>
    </source>
</evidence>
<dbReference type="GO" id="GO:0003729">
    <property type="term" value="F:mRNA binding"/>
    <property type="evidence" value="ECO:0007669"/>
    <property type="project" value="TreeGrafter"/>
</dbReference>
<keyword evidence="3 4" id="KW-0687">Ribonucleoprotein</keyword>
<keyword evidence="2 4" id="KW-0689">Ribosomal protein</keyword>
<accession>A0A1F7WDY9</accession>
<dbReference type="Gene3D" id="3.90.1180.10">
    <property type="entry name" value="Ribosomal protein L13"/>
    <property type="match status" value="1"/>
</dbReference>
<dbReference type="HAMAP" id="MF_01366">
    <property type="entry name" value="Ribosomal_uL13"/>
    <property type="match status" value="1"/>
</dbReference>
<evidence type="ECO:0000256" key="2">
    <source>
        <dbReference type="ARBA" id="ARBA00022980"/>
    </source>
</evidence>
<dbReference type="EMBL" id="MGFG01000020">
    <property type="protein sequence ID" value="OGM01032.1"/>
    <property type="molecule type" value="Genomic_DNA"/>
</dbReference>
<evidence type="ECO:0000256" key="4">
    <source>
        <dbReference type="HAMAP-Rule" id="MF_01366"/>
    </source>
</evidence>
<dbReference type="GO" id="GO:0017148">
    <property type="term" value="P:negative regulation of translation"/>
    <property type="evidence" value="ECO:0007669"/>
    <property type="project" value="TreeGrafter"/>
</dbReference>
<dbReference type="STRING" id="1802424.A2480_03360"/>
<dbReference type="GO" id="GO:0022625">
    <property type="term" value="C:cytosolic large ribosomal subunit"/>
    <property type="evidence" value="ECO:0007669"/>
    <property type="project" value="TreeGrafter"/>
</dbReference>
<dbReference type="InterPro" id="IPR005822">
    <property type="entry name" value="Ribosomal_uL13"/>
</dbReference>
<gene>
    <name evidence="4" type="primary">rplM</name>
    <name evidence="5" type="ORF">A2480_03360</name>
</gene>
<dbReference type="InterPro" id="IPR005823">
    <property type="entry name" value="Ribosomal_uL13_bac-type"/>
</dbReference>
<name>A0A1F7WDY9_9BACT</name>